<dbReference type="Proteomes" id="UP000053555">
    <property type="component" value="Unassembled WGS sequence"/>
</dbReference>
<dbReference type="EMBL" id="KN648220">
    <property type="protein sequence ID" value="KHN35568.1"/>
    <property type="molecule type" value="Genomic_DNA"/>
</dbReference>
<dbReference type="AlphaFoldDB" id="A0A0B2RT66"/>
<dbReference type="InterPro" id="IPR009769">
    <property type="entry name" value="EDR2_C"/>
</dbReference>
<dbReference type="InterPro" id="IPR045096">
    <property type="entry name" value="EDR2-like"/>
</dbReference>
<gene>
    <name evidence="2" type="ORF">glysoja_047027</name>
</gene>
<organism evidence="2">
    <name type="scientific">Glycine soja</name>
    <name type="common">Wild soybean</name>
    <dbReference type="NCBI Taxonomy" id="3848"/>
    <lineage>
        <taxon>Eukaryota</taxon>
        <taxon>Viridiplantae</taxon>
        <taxon>Streptophyta</taxon>
        <taxon>Embryophyta</taxon>
        <taxon>Tracheophyta</taxon>
        <taxon>Spermatophyta</taxon>
        <taxon>Magnoliopsida</taxon>
        <taxon>eudicotyledons</taxon>
        <taxon>Gunneridae</taxon>
        <taxon>Pentapetalae</taxon>
        <taxon>rosids</taxon>
        <taxon>fabids</taxon>
        <taxon>Fabales</taxon>
        <taxon>Fabaceae</taxon>
        <taxon>Papilionoideae</taxon>
        <taxon>50 kb inversion clade</taxon>
        <taxon>NPAAA clade</taxon>
        <taxon>indigoferoid/millettioid clade</taxon>
        <taxon>Phaseoleae</taxon>
        <taxon>Glycine</taxon>
        <taxon>Glycine subgen. Soja</taxon>
    </lineage>
</organism>
<name>A0A0B2RT66_GLYSO</name>
<dbReference type="Pfam" id="PF07059">
    <property type="entry name" value="EDR2_C"/>
    <property type="match status" value="1"/>
</dbReference>
<feature type="domain" description="Protein ENHANCED DISEASE RESISTANCE 2 C-terminal" evidence="1">
    <location>
        <begin position="32"/>
        <end position="87"/>
    </location>
</feature>
<protein>
    <recommendedName>
        <fullName evidence="1">Protein ENHANCED DISEASE RESISTANCE 2 C-terminal domain-containing protein</fullName>
    </recommendedName>
</protein>
<evidence type="ECO:0000259" key="1">
    <source>
        <dbReference type="Pfam" id="PF07059"/>
    </source>
</evidence>
<dbReference type="PANTHER" id="PTHR12136:SF91">
    <property type="entry name" value="PROTEIN ENHANCED DISEASE RESISTANCE 2-LIKE"/>
    <property type="match status" value="1"/>
</dbReference>
<sequence length="96" mass="10323">MELVQFLVLQYMQTKPPPMSLLLPPPKPHRSSGKALNCAYYKGSNYLEIDVDIGSSAIANAILHLALGCVTTVTIDMGFVVEAQAEDVAGAVDRCD</sequence>
<evidence type="ECO:0000313" key="2">
    <source>
        <dbReference type="EMBL" id="KHN35568.1"/>
    </source>
</evidence>
<dbReference type="PANTHER" id="PTHR12136">
    <property type="entry name" value="ENHANCED DISEASE RESISTANCE-RELATED"/>
    <property type="match status" value="1"/>
</dbReference>
<accession>A0A0B2RT66</accession>
<reference evidence="2" key="1">
    <citation type="submission" date="2014-07" db="EMBL/GenBank/DDBJ databases">
        <title>Identification of a novel salt tolerance gene in wild soybean by whole-genome sequencing.</title>
        <authorList>
            <person name="Lam H.-M."/>
            <person name="Qi X."/>
            <person name="Li M.-W."/>
            <person name="Liu X."/>
            <person name="Xie M."/>
            <person name="Ni M."/>
            <person name="Xu X."/>
        </authorList>
    </citation>
    <scope>NUCLEOTIDE SEQUENCE [LARGE SCALE GENOMIC DNA]</scope>
    <source>
        <tissue evidence="2">Root</tissue>
    </source>
</reference>
<proteinExistence type="predicted"/>